<organism evidence="1 2">
    <name type="scientific">Glomus cerebriforme</name>
    <dbReference type="NCBI Taxonomy" id="658196"/>
    <lineage>
        <taxon>Eukaryota</taxon>
        <taxon>Fungi</taxon>
        <taxon>Fungi incertae sedis</taxon>
        <taxon>Mucoromycota</taxon>
        <taxon>Glomeromycotina</taxon>
        <taxon>Glomeromycetes</taxon>
        <taxon>Glomerales</taxon>
        <taxon>Glomeraceae</taxon>
        <taxon>Glomus</taxon>
    </lineage>
</organism>
<sequence length="242" mass="27306">MAAIQVDIINLSSDQSNVELPATSSYTASHLIIESLALKPSTTSLYTHSHNHLTKEQSLFIESQLKYIPLGASPNFSSPFLSIPFTVQVQAQREKKAQRKKEKYATTIQMDYLPKELELEFQMLHILSVAQLQNATNTFKLRVKTLLPSSCPPIISLQSASVGHTHKRNFISVINEEATNLCRLYLDLQIINASPIGKNSVDYLMDWQDNFHAYMSTSPVTTLAQTTFSNRKNRFAPIDIKY</sequence>
<reference evidence="1 2" key="1">
    <citation type="submission" date="2018-06" db="EMBL/GenBank/DDBJ databases">
        <title>Comparative genomics reveals the genomic features of Rhizophagus irregularis, R. cerebriforme, R. diaphanum and Gigaspora rosea, and their symbiotic lifestyle signature.</title>
        <authorList>
            <person name="Morin E."/>
            <person name="San Clemente H."/>
            <person name="Chen E.C.H."/>
            <person name="De La Providencia I."/>
            <person name="Hainaut M."/>
            <person name="Kuo A."/>
            <person name="Kohler A."/>
            <person name="Murat C."/>
            <person name="Tang N."/>
            <person name="Roy S."/>
            <person name="Loubradou J."/>
            <person name="Henrissat B."/>
            <person name="Grigoriev I.V."/>
            <person name="Corradi N."/>
            <person name="Roux C."/>
            <person name="Martin F.M."/>
        </authorList>
    </citation>
    <scope>NUCLEOTIDE SEQUENCE [LARGE SCALE GENOMIC DNA]</scope>
    <source>
        <strain evidence="1 2">DAOM 227022</strain>
    </source>
</reference>
<comment type="caution">
    <text evidence="1">The sequence shown here is derived from an EMBL/GenBank/DDBJ whole genome shotgun (WGS) entry which is preliminary data.</text>
</comment>
<name>A0A397SHA7_9GLOM</name>
<dbReference type="Proteomes" id="UP000265703">
    <property type="component" value="Unassembled WGS sequence"/>
</dbReference>
<evidence type="ECO:0000313" key="1">
    <source>
        <dbReference type="EMBL" id="RIA81844.1"/>
    </source>
</evidence>
<dbReference type="EMBL" id="QKYT01000737">
    <property type="protein sequence ID" value="RIA81844.1"/>
    <property type="molecule type" value="Genomic_DNA"/>
</dbReference>
<proteinExistence type="predicted"/>
<dbReference type="AlphaFoldDB" id="A0A397SHA7"/>
<accession>A0A397SHA7</accession>
<gene>
    <name evidence="1" type="ORF">C1645_836317</name>
</gene>
<evidence type="ECO:0000313" key="2">
    <source>
        <dbReference type="Proteomes" id="UP000265703"/>
    </source>
</evidence>
<protein>
    <submittedName>
        <fullName evidence="1">Uncharacterized protein</fullName>
    </submittedName>
</protein>
<keyword evidence="2" id="KW-1185">Reference proteome</keyword>